<gene>
    <name evidence="1" type="ORF">AADEFJLK_04677</name>
</gene>
<sequence>MNKNLEVMTRNSICGYFVLRKPIYNFDLKEREFFRKEPPCIGCICYSGISRMPWFDLDDDEDYYSGTLPRESIELRNEIDEQYRDFSNIELLRDLDKTKRILAFSNRHQDRNEICVAFSETLAKQKGTFISDSAIQWLGVDVFFSGYGSILEQGIFAKPDLFPEFIIRLNMNGLFDLGSDFVSSYIDEYIEVSEAHNLEPYSGPIKTDNNLRWCPS</sequence>
<proteinExistence type="predicted"/>
<reference evidence="1 2" key="1">
    <citation type="submission" date="2017-11" db="EMBL/GenBank/DDBJ databases">
        <title>Draft Genome Sequence of Methylobacter psychrotolerans Sph1T, an Obligate Methanotroph from Low-Temperature Environments.</title>
        <authorList>
            <person name="Oshkin I.Y."/>
            <person name="Miroshnikov K."/>
            <person name="Belova S.E."/>
            <person name="Korzhenkov A."/>
            <person name="Toshchakov S.V."/>
            <person name="Dedysh S.N."/>
        </authorList>
    </citation>
    <scope>NUCLEOTIDE SEQUENCE [LARGE SCALE GENOMIC DNA]</scope>
    <source>
        <strain evidence="1 2">Sph1</strain>
    </source>
</reference>
<dbReference type="AlphaFoldDB" id="A0A2S5CFL5"/>
<dbReference type="EMBL" id="PGFZ01000066">
    <property type="protein sequence ID" value="POZ49557.1"/>
    <property type="molecule type" value="Genomic_DNA"/>
</dbReference>
<evidence type="ECO:0000313" key="1">
    <source>
        <dbReference type="EMBL" id="POZ49557.1"/>
    </source>
</evidence>
<comment type="caution">
    <text evidence="1">The sequence shown here is derived from an EMBL/GenBank/DDBJ whole genome shotgun (WGS) entry which is preliminary data.</text>
</comment>
<accession>A0A2S5CFL5</accession>
<protein>
    <submittedName>
        <fullName evidence="1">Uncharacterized protein</fullName>
    </submittedName>
</protein>
<dbReference type="RefSeq" id="WP_103976026.1">
    <property type="nucleotide sequence ID" value="NZ_PGFZ01000066.1"/>
</dbReference>
<evidence type="ECO:0000313" key="2">
    <source>
        <dbReference type="Proteomes" id="UP000237423"/>
    </source>
</evidence>
<dbReference type="Proteomes" id="UP000237423">
    <property type="component" value="Unassembled WGS sequence"/>
</dbReference>
<organism evidence="1 2">
    <name type="scientific">Methylovulum psychrotolerans</name>
    <dbReference type="NCBI Taxonomy" id="1704499"/>
    <lineage>
        <taxon>Bacteria</taxon>
        <taxon>Pseudomonadati</taxon>
        <taxon>Pseudomonadota</taxon>
        <taxon>Gammaproteobacteria</taxon>
        <taxon>Methylococcales</taxon>
        <taxon>Methylococcaceae</taxon>
        <taxon>Methylovulum</taxon>
    </lineage>
</organism>
<name>A0A2S5CFL5_9GAMM</name>